<comment type="caution">
    <text evidence="2">The sequence shown here is derived from an EMBL/GenBank/DDBJ whole genome shotgun (WGS) entry which is preliminary data.</text>
</comment>
<organism evidence="2 3">
    <name type="scientific">Virgibacillus profundi</name>
    <dbReference type="NCBI Taxonomy" id="2024555"/>
    <lineage>
        <taxon>Bacteria</taxon>
        <taxon>Bacillati</taxon>
        <taxon>Bacillota</taxon>
        <taxon>Bacilli</taxon>
        <taxon>Bacillales</taxon>
        <taxon>Bacillaceae</taxon>
        <taxon>Virgibacillus</taxon>
    </lineage>
</organism>
<proteinExistence type="predicted"/>
<evidence type="ECO:0000256" key="1">
    <source>
        <dbReference type="SAM" id="SignalP"/>
    </source>
</evidence>
<gene>
    <name evidence="2" type="ORF">CIL05_04455</name>
</gene>
<evidence type="ECO:0000313" key="2">
    <source>
        <dbReference type="EMBL" id="PAV30971.1"/>
    </source>
</evidence>
<evidence type="ECO:0000313" key="3">
    <source>
        <dbReference type="Proteomes" id="UP000218887"/>
    </source>
</evidence>
<name>A0A2A2IG50_9BACI</name>
<dbReference type="SUPFAM" id="SSF53850">
    <property type="entry name" value="Periplasmic binding protein-like II"/>
    <property type="match status" value="1"/>
</dbReference>
<accession>A0A2A2IG50</accession>
<dbReference type="AlphaFoldDB" id="A0A2A2IG50"/>
<feature type="chain" id="PRO_5038355264" evidence="1">
    <location>
        <begin position="23"/>
        <end position="541"/>
    </location>
</feature>
<dbReference type="PANTHER" id="PTHR43649">
    <property type="entry name" value="ARABINOSE-BINDING PROTEIN-RELATED"/>
    <property type="match status" value="1"/>
</dbReference>
<dbReference type="EMBL" id="NPOA01000002">
    <property type="protein sequence ID" value="PAV30971.1"/>
    <property type="molecule type" value="Genomic_DNA"/>
</dbReference>
<dbReference type="Proteomes" id="UP000218887">
    <property type="component" value="Unassembled WGS sequence"/>
</dbReference>
<dbReference type="RefSeq" id="WP_095654302.1">
    <property type="nucleotide sequence ID" value="NZ_NPOA01000002.1"/>
</dbReference>
<dbReference type="Gene3D" id="3.40.190.10">
    <property type="entry name" value="Periplasmic binding protein-like II"/>
    <property type="match status" value="2"/>
</dbReference>
<dbReference type="InterPro" id="IPR050490">
    <property type="entry name" value="Bact_solute-bd_prot1"/>
</dbReference>
<dbReference type="PANTHER" id="PTHR43649:SF12">
    <property type="entry name" value="DIACETYLCHITOBIOSE BINDING PROTEIN DASA"/>
    <property type="match status" value="1"/>
</dbReference>
<sequence length="541" mass="61280">MKINKLLLFMLASVLLILAACSDEEADSEDGKSNEEALENLNDSGMPIVEEPITLKLFAGKSAQNTNSDWNDILIWNEYEEMTNINLEFEQIQSDSLEEKRNLALASGDLPDVFYLAQLTNLDLYKYGQQGTFIELNDLIDKYAPNLKKLMEENPEIRKAITFPDGNIYSLPSIVSPDFLSVRLSSRPWFNEEWLDALGMDMPETTDEFYEYLKAVKEEDPNGNGKADEIPYGGTSIGELIGWLEGSFGIANRGVRNGNIDMDPESDKVRFYATTDEYKEMLEFVHKLYNEKLIEQNIFSIEWGQYLANASQGVYASTMFYDPVELFGEEVGSAYESGLALKGPNGDQSFIKVAPAVASMGNFAITSQNENPAATVRWMDYFYSDEGAKLYYMGVEGETYGETSDGDYEYLDKITNSSEGLTFEQELSKYLTWLGGIMGIIKEEYFHGSESSPGSLKATEKLEPYVPEEIWPGFTYTNEENKVLSSTGADIDKYVEEMRDKFISGDASFSEWDNYVETIENMGLDEYMEIQQKAYERYKSE</sequence>
<dbReference type="PROSITE" id="PS51257">
    <property type="entry name" value="PROKAR_LIPOPROTEIN"/>
    <property type="match status" value="1"/>
</dbReference>
<protein>
    <submittedName>
        <fullName evidence="2">Oxidoreductase</fullName>
    </submittedName>
</protein>
<reference evidence="2 3" key="1">
    <citation type="submission" date="2017-08" db="EMBL/GenBank/DDBJ databases">
        <title>Virgibacillus indicus sp. nov. and Virgibacillus profoundi sp. nov, two moderately halophilic bacteria isolated from marine sediment by using the Microfluidic Streak Plate.</title>
        <authorList>
            <person name="Xu B."/>
            <person name="Hu B."/>
            <person name="Wang J."/>
            <person name="Zhu Y."/>
            <person name="Huang L."/>
            <person name="Du W."/>
            <person name="Huang Y."/>
        </authorList>
    </citation>
    <scope>NUCLEOTIDE SEQUENCE [LARGE SCALE GENOMIC DNA]</scope>
    <source>
        <strain evidence="2 3">IO3-P3-H5</strain>
    </source>
</reference>
<keyword evidence="1" id="KW-0732">Signal</keyword>
<dbReference type="Pfam" id="PF01547">
    <property type="entry name" value="SBP_bac_1"/>
    <property type="match status" value="1"/>
</dbReference>
<dbReference type="OrthoDB" id="9787283at2"/>
<keyword evidence="3" id="KW-1185">Reference proteome</keyword>
<dbReference type="InterPro" id="IPR006059">
    <property type="entry name" value="SBP"/>
</dbReference>
<feature type="signal peptide" evidence="1">
    <location>
        <begin position="1"/>
        <end position="22"/>
    </location>
</feature>